<keyword evidence="1 3" id="KW-0378">Hydrolase</keyword>
<protein>
    <recommendedName>
        <fullName evidence="3">Probable deoxyguanosinetriphosphate triphosphohydrolase</fullName>
        <shortName evidence="3">dGTP triphosphohydrolase</shortName>
        <shortName evidence="3">dGTPase</shortName>
        <ecNumber evidence="3">3.1.5.1</ecNumber>
    </recommendedName>
</protein>
<comment type="similarity">
    <text evidence="3">Belongs to the dGTPase family. Type 1 subfamily.</text>
</comment>
<dbReference type="InterPro" id="IPR050135">
    <property type="entry name" value="dGTPase-like"/>
</dbReference>
<keyword evidence="2 3" id="KW-0460">Magnesium</keyword>
<evidence type="ECO:0000313" key="5">
    <source>
        <dbReference type="EMBL" id="QUN04435.1"/>
    </source>
</evidence>
<accession>A0ABX7YP56</accession>
<keyword evidence="6" id="KW-1185">Reference proteome</keyword>
<evidence type="ECO:0000259" key="4">
    <source>
        <dbReference type="PROSITE" id="PS51831"/>
    </source>
</evidence>
<dbReference type="Pfam" id="PF13286">
    <property type="entry name" value="HD_assoc"/>
    <property type="match status" value="1"/>
</dbReference>
<dbReference type="CDD" id="cd00077">
    <property type="entry name" value="HDc"/>
    <property type="match status" value="1"/>
</dbReference>
<dbReference type="PANTHER" id="PTHR11373:SF32">
    <property type="entry name" value="DEOXYGUANOSINETRIPHOSPHATE TRIPHOSPHOHYDROLASE"/>
    <property type="match status" value="1"/>
</dbReference>
<dbReference type="NCBIfam" id="NF003429">
    <property type="entry name" value="PRK04926.1"/>
    <property type="match status" value="1"/>
</dbReference>
<dbReference type="Proteomes" id="UP000679575">
    <property type="component" value="Chromosome"/>
</dbReference>
<organism evidence="5 6">
    <name type="scientific">Shewanella yunxiaonensis</name>
    <dbReference type="NCBI Taxonomy" id="2829809"/>
    <lineage>
        <taxon>Bacteria</taxon>
        <taxon>Pseudomonadati</taxon>
        <taxon>Pseudomonadota</taxon>
        <taxon>Gammaproteobacteria</taxon>
        <taxon>Alteromonadales</taxon>
        <taxon>Shewanellaceae</taxon>
        <taxon>Shewanella</taxon>
    </lineage>
</organism>
<dbReference type="InterPro" id="IPR023293">
    <property type="entry name" value="dGTP_triP_hydro_central_sf"/>
</dbReference>
<reference evidence="5 6" key="1">
    <citation type="submission" date="2021-04" db="EMBL/GenBank/DDBJ databases">
        <title>Novel species identification of genus Shewanella.</title>
        <authorList>
            <person name="Liu G."/>
        </authorList>
    </citation>
    <scope>NUCLEOTIDE SEQUENCE [LARGE SCALE GENOMIC DNA]</scope>
    <source>
        <strain evidence="5 6">FJAT-54481</strain>
    </source>
</reference>
<evidence type="ECO:0000313" key="6">
    <source>
        <dbReference type="Proteomes" id="UP000679575"/>
    </source>
</evidence>
<dbReference type="InterPro" id="IPR003607">
    <property type="entry name" value="HD/PDEase_dom"/>
</dbReference>
<dbReference type="EMBL" id="CP073587">
    <property type="protein sequence ID" value="QUN04435.1"/>
    <property type="molecule type" value="Genomic_DNA"/>
</dbReference>
<dbReference type="InterPro" id="IPR026875">
    <property type="entry name" value="PHydrolase_assoc_dom"/>
</dbReference>
<dbReference type="Pfam" id="PF01966">
    <property type="entry name" value="HD"/>
    <property type="match status" value="1"/>
</dbReference>
<dbReference type="Gene3D" id="1.10.3410.10">
    <property type="entry name" value="putative deoxyguanosinetriphosphate triphosphohydrolase like domain"/>
    <property type="match status" value="1"/>
</dbReference>
<sequence length="484" mass="55300">MANVDFSRRITVARPYNMRNQDNSDTRQALQHAFESDRGRIINSAAIRRLQQKTQVFPLERNAAVRSRLTHSLEVQQTGRFIVQKIFEYLLAQQHSLSQLGLNNMERSLETLVEMACLMHDVGNPPFGHFGEAAISDWFQSHINTIAPADFTSNSGLVRDISHFEGNAQGLRLMHTLLGLNLTYSQLAGILKYTRCGSLDQADIPKSKSYLMKKVGYYESERSVVNAIYQTLNMPKDSRHPVSYIMEAADDISYCLADIEDAVEKDVISLTYLQRQLAEEYPQQCQKMQLPSTHHVLMNDAISYAQTAADKNGINPQSQFFTFLRVKLIHPLVEHAAQRFVDNLDIIFNGELNQPLLEDNGYQHAITESLKQVAFREVFSHKEVEQMELRGYRIVSTLLDCYKPLLTLTAEGFGELMAGTAKGCLIEKRLLKRLPPKHLATYRRSVAEPQLPEFYHRCRLIQDYISGMTDEFALDEYRLLMALD</sequence>
<evidence type="ECO:0000256" key="1">
    <source>
        <dbReference type="ARBA" id="ARBA00022801"/>
    </source>
</evidence>
<dbReference type="InterPro" id="IPR006674">
    <property type="entry name" value="HD_domain"/>
</dbReference>
<dbReference type="InterPro" id="IPR006261">
    <property type="entry name" value="dGTPase"/>
</dbReference>
<dbReference type="HAMAP" id="MF_00030">
    <property type="entry name" value="dGTPase_type1"/>
    <property type="match status" value="1"/>
</dbReference>
<dbReference type="EC" id="3.1.5.1" evidence="3"/>
<dbReference type="PANTHER" id="PTHR11373">
    <property type="entry name" value="DEOXYNUCLEOSIDE TRIPHOSPHATE TRIPHOSPHOHYDROLASE"/>
    <property type="match status" value="1"/>
</dbReference>
<dbReference type="SMART" id="SM00471">
    <property type="entry name" value="HDc"/>
    <property type="match status" value="1"/>
</dbReference>
<dbReference type="SUPFAM" id="SSF109604">
    <property type="entry name" value="HD-domain/PDEase-like"/>
    <property type="match status" value="1"/>
</dbReference>
<comment type="function">
    <text evidence="3">dGTPase preferentially hydrolyzes dGTP over the other canonical NTPs.</text>
</comment>
<dbReference type="PROSITE" id="PS51831">
    <property type="entry name" value="HD"/>
    <property type="match status" value="1"/>
</dbReference>
<evidence type="ECO:0000256" key="2">
    <source>
        <dbReference type="ARBA" id="ARBA00022842"/>
    </source>
</evidence>
<comment type="catalytic activity">
    <reaction evidence="3">
        <text>dGTP + H2O = 2'-deoxyguanosine + triphosphate + H(+)</text>
        <dbReference type="Rhea" id="RHEA:15193"/>
        <dbReference type="ChEBI" id="CHEBI:15377"/>
        <dbReference type="ChEBI" id="CHEBI:15378"/>
        <dbReference type="ChEBI" id="CHEBI:17172"/>
        <dbReference type="ChEBI" id="CHEBI:18036"/>
        <dbReference type="ChEBI" id="CHEBI:61429"/>
        <dbReference type="EC" id="3.1.5.1"/>
    </reaction>
</comment>
<name>A0ABX7YP56_9GAMM</name>
<evidence type="ECO:0000256" key="3">
    <source>
        <dbReference type="HAMAP-Rule" id="MF_00030"/>
    </source>
</evidence>
<dbReference type="NCBIfam" id="TIGR01353">
    <property type="entry name" value="dGTP_triPase"/>
    <property type="match status" value="1"/>
</dbReference>
<dbReference type="Gene3D" id="1.10.3210.10">
    <property type="entry name" value="Hypothetical protein af1432"/>
    <property type="match status" value="2"/>
</dbReference>
<gene>
    <name evidence="3 5" type="primary">dgt</name>
    <name evidence="5" type="ORF">KDN34_09040</name>
</gene>
<comment type="caution">
    <text evidence="3">As this bacterium is not an Enterobacterale, this protein may not have a true dGTPase activity.</text>
</comment>
<comment type="cofactor">
    <cofactor evidence="3">
        <name>Mg(2+)</name>
        <dbReference type="ChEBI" id="CHEBI:18420"/>
    </cofactor>
</comment>
<proteinExistence type="inferred from homology"/>
<dbReference type="InterPro" id="IPR020779">
    <property type="entry name" value="dNTPase_1"/>
</dbReference>
<dbReference type="GO" id="GO:0008832">
    <property type="term" value="F:dGTPase activity"/>
    <property type="evidence" value="ECO:0007669"/>
    <property type="project" value="UniProtKB-EC"/>
</dbReference>
<feature type="domain" description="HD" evidence="4">
    <location>
        <begin position="68"/>
        <end position="255"/>
    </location>
</feature>
<dbReference type="RefSeq" id="WP_212593492.1">
    <property type="nucleotide sequence ID" value="NZ_CP073587.1"/>
</dbReference>